<protein>
    <submittedName>
        <fullName evidence="1">Uncharacterized protein</fullName>
    </submittedName>
</protein>
<reference evidence="1" key="1">
    <citation type="submission" date="2021-01" db="EMBL/GenBank/DDBJ databases">
        <authorList>
            <person name="Corre E."/>
            <person name="Pelletier E."/>
            <person name="Niang G."/>
            <person name="Scheremetjew M."/>
            <person name="Finn R."/>
            <person name="Kale V."/>
            <person name="Holt S."/>
            <person name="Cochrane G."/>
            <person name="Meng A."/>
            <person name="Brown T."/>
            <person name="Cohen L."/>
        </authorList>
    </citation>
    <scope>NUCLEOTIDE SEQUENCE</scope>
    <source>
        <strain evidence="1">B650</strain>
    </source>
</reference>
<evidence type="ECO:0000313" key="1">
    <source>
        <dbReference type="EMBL" id="CAD9601447.1"/>
    </source>
</evidence>
<organism evidence="1">
    <name type="scientific">Leptocylindrus danicus</name>
    <dbReference type="NCBI Taxonomy" id="163516"/>
    <lineage>
        <taxon>Eukaryota</taxon>
        <taxon>Sar</taxon>
        <taxon>Stramenopiles</taxon>
        <taxon>Ochrophyta</taxon>
        <taxon>Bacillariophyta</taxon>
        <taxon>Coscinodiscophyceae</taxon>
        <taxon>Chaetocerotophycidae</taxon>
        <taxon>Leptocylindrales</taxon>
        <taxon>Leptocylindraceae</taxon>
        <taxon>Leptocylindrus</taxon>
    </lineage>
</organism>
<sequence>MSQQELLNDNLSQIWDFLSKSGVPVSSINKLKEETANGEVVQSLCQAQQYMHCYPHMDGAALIHHLYQSWKALCDYRYNEQIMSKKAWEDLKMNPKAKGEIVGEAKLKYEGASKLALEVNLELYRIRTLKGLYI</sequence>
<gene>
    <name evidence="1" type="ORF">LDAN0321_LOCUS16830</name>
</gene>
<accession>A0A7S2PJS5</accession>
<dbReference type="EMBL" id="HBGY01027144">
    <property type="protein sequence ID" value="CAD9601447.1"/>
    <property type="molecule type" value="Transcribed_RNA"/>
</dbReference>
<dbReference type="AlphaFoldDB" id="A0A7S2PJS5"/>
<proteinExistence type="predicted"/>
<name>A0A7S2PJS5_9STRA</name>